<feature type="region of interest" description="Disordered" evidence="1">
    <location>
        <begin position="75"/>
        <end position="128"/>
    </location>
</feature>
<dbReference type="InterPro" id="IPR009468">
    <property type="entry name" value="DUF1090"/>
</dbReference>
<dbReference type="Pfam" id="PF06476">
    <property type="entry name" value="DUF1090"/>
    <property type="match status" value="1"/>
</dbReference>
<dbReference type="RefSeq" id="WP_326469266.1">
    <property type="nucleotide sequence ID" value="NZ_CP142124.1"/>
</dbReference>
<keyword evidence="3" id="KW-1185">Reference proteome</keyword>
<dbReference type="Proteomes" id="UP001330482">
    <property type="component" value="Chromosome"/>
</dbReference>
<reference evidence="2 3" key="1">
    <citation type="submission" date="2024-01" db="EMBL/GenBank/DDBJ databases">
        <title>AV1 has a protective and therapeutic effect against plant viruses.</title>
        <authorList>
            <person name="Wang F."/>
        </authorList>
    </citation>
    <scope>NUCLEOTIDE SEQUENCE [LARGE SCALE GENOMIC DNA]</scope>
    <source>
        <strain evidence="2 3">AV1</strain>
    </source>
</reference>
<gene>
    <name evidence="2" type="ORF">VPX56_00625</name>
</gene>
<feature type="compositionally biased region" description="Basic and acidic residues" evidence="1">
    <location>
        <begin position="75"/>
        <end position="106"/>
    </location>
</feature>
<protein>
    <submittedName>
        <fullName evidence="2">DUF1090 domain-containing protein</fullName>
    </submittedName>
</protein>
<name>A0ABZ1DGB8_9ENTR</name>
<proteinExistence type="predicted"/>
<dbReference type="EMBL" id="CP142124">
    <property type="protein sequence ID" value="WRW31675.1"/>
    <property type="molecule type" value="Genomic_DNA"/>
</dbReference>
<evidence type="ECO:0000313" key="2">
    <source>
        <dbReference type="EMBL" id="WRW31675.1"/>
    </source>
</evidence>
<evidence type="ECO:0000313" key="3">
    <source>
        <dbReference type="Proteomes" id="UP001330482"/>
    </source>
</evidence>
<organism evidence="2 3">
    <name type="scientific">Enterobacter wuhouensis</name>
    <dbReference type="NCBI Taxonomy" id="2529381"/>
    <lineage>
        <taxon>Bacteria</taxon>
        <taxon>Pseudomonadati</taxon>
        <taxon>Pseudomonadota</taxon>
        <taxon>Gammaproteobacteria</taxon>
        <taxon>Enterobacterales</taxon>
        <taxon>Enterobacteriaceae</taxon>
        <taxon>Enterobacter</taxon>
    </lineage>
</organism>
<sequence>MKLSTTILTSMLILSPLEIVYAEKITTGCEAKRQNIERQLDYAQTYGNTHRVAGLQTALSKNSAYCTDAGLRAKQESDVRKKERKIEKRRQELAEARANGREDKIRNKERKLKKAQDELAEAKSIVNQ</sequence>
<evidence type="ECO:0000256" key="1">
    <source>
        <dbReference type="SAM" id="MobiDB-lite"/>
    </source>
</evidence>
<accession>A0ABZ1DGB8</accession>